<dbReference type="AlphaFoldDB" id="A0A812L1R0"/>
<proteinExistence type="predicted"/>
<name>A0A812L1R0_9DINO</name>
<evidence type="ECO:0000256" key="1">
    <source>
        <dbReference type="SAM" id="MobiDB-lite"/>
    </source>
</evidence>
<evidence type="ECO:0000313" key="2">
    <source>
        <dbReference type="EMBL" id="CAE7234295.1"/>
    </source>
</evidence>
<dbReference type="Proteomes" id="UP000604046">
    <property type="component" value="Unassembled WGS sequence"/>
</dbReference>
<gene>
    <name evidence="2" type="ORF">SNAT2548_LOCUS9872</name>
</gene>
<organism evidence="2 3">
    <name type="scientific">Symbiodinium natans</name>
    <dbReference type="NCBI Taxonomy" id="878477"/>
    <lineage>
        <taxon>Eukaryota</taxon>
        <taxon>Sar</taxon>
        <taxon>Alveolata</taxon>
        <taxon>Dinophyceae</taxon>
        <taxon>Suessiales</taxon>
        <taxon>Symbiodiniaceae</taxon>
        <taxon>Symbiodinium</taxon>
    </lineage>
</organism>
<evidence type="ECO:0000313" key="3">
    <source>
        <dbReference type="Proteomes" id="UP000604046"/>
    </source>
</evidence>
<feature type="region of interest" description="Disordered" evidence="1">
    <location>
        <begin position="143"/>
        <end position="184"/>
    </location>
</feature>
<feature type="compositionally biased region" description="Basic and acidic residues" evidence="1">
    <location>
        <begin position="153"/>
        <end position="165"/>
    </location>
</feature>
<comment type="caution">
    <text evidence="2">The sequence shown here is derived from an EMBL/GenBank/DDBJ whole genome shotgun (WGS) entry which is preliminary data.</text>
</comment>
<keyword evidence="3" id="KW-1185">Reference proteome</keyword>
<accession>A0A812L1R0</accession>
<dbReference type="EMBL" id="CAJNDS010000791">
    <property type="protein sequence ID" value="CAE7234295.1"/>
    <property type="molecule type" value="Genomic_DNA"/>
</dbReference>
<reference evidence="2" key="1">
    <citation type="submission" date="2021-02" db="EMBL/GenBank/DDBJ databases">
        <authorList>
            <person name="Dougan E. K."/>
            <person name="Rhodes N."/>
            <person name="Thang M."/>
            <person name="Chan C."/>
        </authorList>
    </citation>
    <scope>NUCLEOTIDE SEQUENCE</scope>
</reference>
<sequence length="184" mass="20307">MLRKLWGLCSASRMRGSYGLSGRTGDVNQHVSQPVEQIKKKLDTRNNTFISNAQTSNVPEKPVRGTDIEQLMVAMLVATTLAITAVASELEAQAFVLRQGNLNQRLRGLFRIPDGGAARARPGRLQVAVHLQQLPRERLHQVQGGLSTGGHPDNAHHDKATHHPDGPCWKPGLQNSKYRSLRPF</sequence>
<protein>
    <submittedName>
        <fullName evidence="2">Uncharacterized protein</fullName>
    </submittedName>
</protein>